<comment type="similarity">
    <text evidence="1">Belongs to the Gfo/Idh/MocA family.</text>
</comment>
<dbReference type="Gene3D" id="3.40.50.720">
    <property type="entry name" value="NAD(P)-binding Rossmann-like Domain"/>
    <property type="match status" value="1"/>
</dbReference>
<dbReference type="PANTHER" id="PTHR43708">
    <property type="entry name" value="CONSERVED EXPRESSED OXIDOREDUCTASE (EUROFUNG)"/>
    <property type="match status" value="1"/>
</dbReference>
<dbReference type="Gene3D" id="3.30.360.10">
    <property type="entry name" value="Dihydrodipicolinate Reductase, domain 2"/>
    <property type="match status" value="1"/>
</dbReference>
<dbReference type="RefSeq" id="WP_129120989.1">
    <property type="nucleotide sequence ID" value="NZ_PEIB01000002.1"/>
</dbReference>
<dbReference type="InterPro" id="IPR036291">
    <property type="entry name" value="NAD(P)-bd_dom_sf"/>
</dbReference>
<evidence type="ECO:0000313" key="5">
    <source>
        <dbReference type="EMBL" id="RXJ74520.1"/>
    </source>
</evidence>
<dbReference type="GO" id="GO:0000166">
    <property type="term" value="F:nucleotide binding"/>
    <property type="evidence" value="ECO:0007669"/>
    <property type="project" value="InterPro"/>
</dbReference>
<dbReference type="Pfam" id="PF01408">
    <property type="entry name" value="GFO_IDH_MocA"/>
    <property type="match status" value="1"/>
</dbReference>
<gene>
    <name evidence="5" type="ORF">CS022_02790</name>
</gene>
<keyword evidence="6" id="KW-1185">Reference proteome</keyword>
<name>A0A4Q0YTH1_9GAMM</name>
<dbReference type="Proteomes" id="UP000290287">
    <property type="component" value="Unassembled WGS sequence"/>
</dbReference>
<dbReference type="PANTHER" id="PTHR43708:SF5">
    <property type="entry name" value="CONSERVED EXPRESSED OXIDOREDUCTASE (EUROFUNG)-RELATED"/>
    <property type="match status" value="1"/>
</dbReference>
<dbReference type="SUPFAM" id="SSF51735">
    <property type="entry name" value="NAD(P)-binding Rossmann-fold domains"/>
    <property type="match status" value="1"/>
</dbReference>
<feature type="domain" description="Gfo/Idh/MocA-like oxidoreductase N-terminal" evidence="3">
    <location>
        <begin position="2"/>
        <end position="116"/>
    </location>
</feature>
<dbReference type="InterPro" id="IPR051317">
    <property type="entry name" value="Gfo/Idh/MocA_oxidoreduct"/>
</dbReference>
<keyword evidence="2" id="KW-0560">Oxidoreductase</keyword>
<dbReference type="Pfam" id="PF02894">
    <property type="entry name" value="GFO_IDH_MocA_C"/>
    <property type="match status" value="1"/>
</dbReference>
<evidence type="ECO:0000259" key="3">
    <source>
        <dbReference type="Pfam" id="PF01408"/>
    </source>
</evidence>
<evidence type="ECO:0000256" key="2">
    <source>
        <dbReference type="ARBA" id="ARBA00023002"/>
    </source>
</evidence>
<proteinExistence type="inferred from homology"/>
<accession>A0A4Q0YTH1</accession>
<dbReference type="OrthoDB" id="9774191at2"/>
<dbReference type="AlphaFoldDB" id="A0A4Q0YTH1"/>
<reference evidence="5 6" key="1">
    <citation type="submission" date="2017-10" db="EMBL/GenBank/DDBJ databases">
        <title>Nyctiphanis sp. nov., isolated from the stomach of the euphausiid Nyctiphanes simplex (Hansen, 1911) in the Gulf of California.</title>
        <authorList>
            <person name="Gomez-Gil B."/>
            <person name="Aguilar-Mendez M."/>
            <person name="Lopez-Cortes A."/>
            <person name="Gomez-Gutierrez J."/>
            <person name="Roque A."/>
            <person name="Lang E."/>
            <person name="Gonzalez-Castillo A."/>
        </authorList>
    </citation>
    <scope>NUCLEOTIDE SEQUENCE [LARGE SCALE GENOMIC DNA]</scope>
    <source>
        <strain evidence="5 6">CAIM 600</strain>
    </source>
</reference>
<protein>
    <submittedName>
        <fullName evidence="5">Myo-inositol 2-dehydrogenase</fullName>
    </submittedName>
</protein>
<sequence>MIRTGLVGFGLSSTTFHLPFLSVLPDYQVTAVVSSKPDIVKVSVPDAKCYSDIEQMLREEELELVVIGSPNHTHYNYTKQALEADCHVLVEKPFVTHSGQGLELINVARERGKILCPYQNRRWDGDFLTIKNLINENELGEVKVFESHFDRYRPDVSGRWREMPGEGTGMLFDLGSHLIDQALVLFGDPDAISARSHSMREQSQAVDYFRVIMHYKDKEIILGSSPFRSGKGLRFEVQGTKATFTVHGVDIQEKQLRDGLPPTYSEFGRQQHQATLEVGDTEEVRRLELEHGCYSELFSQLARAISDDAAPPVNAEDATKVIYAIELAQHAADTGKTHRWEF</sequence>
<dbReference type="GO" id="GO:0016491">
    <property type="term" value="F:oxidoreductase activity"/>
    <property type="evidence" value="ECO:0007669"/>
    <property type="project" value="UniProtKB-KW"/>
</dbReference>
<feature type="domain" description="Gfo/Idh/MocA-like oxidoreductase C-terminal" evidence="4">
    <location>
        <begin position="131"/>
        <end position="336"/>
    </location>
</feature>
<evidence type="ECO:0000313" key="6">
    <source>
        <dbReference type="Proteomes" id="UP000290287"/>
    </source>
</evidence>
<comment type="caution">
    <text evidence="5">The sequence shown here is derived from an EMBL/GenBank/DDBJ whole genome shotgun (WGS) entry which is preliminary data.</text>
</comment>
<dbReference type="InterPro" id="IPR004104">
    <property type="entry name" value="Gfo/Idh/MocA-like_OxRdtase_C"/>
</dbReference>
<organism evidence="5 6">
    <name type="scientific">Veronia nyctiphanis</name>
    <dbReference type="NCBI Taxonomy" id="1278244"/>
    <lineage>
        <taxon>Bacteria</taxon>
        <taxon>Pseudomonadati</taxon>
        <taxon>Pseudomonadota</taxon>
        <taxon>Gammaproteobacteria</taxon>
        <taxon>Vibrionales</taxon>
        <taxon>Vibrionaceae</taxon>
        <taxon>Veronia</taxon>
    </lineage>
</organism>
<evidence type="ECO:0000256" key="1">
    <source>
        <dbReference type="ARBA" id="ARBA00010928"/>
    </source>
</evidence>
<dbReference type="InterPro" id="IPR000683">
    <property type="entry name" value="Gfo/Idh/MocA-like_OxRdtase_N"/>
</dbReference>
<dbReference type="EMBL" id="PEIB01000002">
    <property type="protein sequence ID" value="RXJ74520.1"/>
    <property type="molecule type" value="Genomic_DNA"/>
</dbReference>
<evidence type="ECO:0000259" key="4">
    <source>
        <dbReference type="Pfam" id="PF02894"/>
    </source>
</evidence>